<protein>
    <submittedName>
        <fullName evidence="2">Uncharacterized protein</fullName>
    </submittedName>
</protein>
<comment type="caution">
    <text evidence="2">The sequence shown here is derived from an EMBL/GenBank/DDBJ whole genome shotgun (WGS) entry which is preliminary data.</text>
</comment>
<proteinExistence type="predicted"/>
<reference evidence="2" key="1">
    <citation type="submission" date="2020-08" db="EMBL/GenBank/DDBJ databases">
        <title>Plant Genome Project.</title>
        <authorList>
            <person name="Zhang R.-G."/>
        </authorList>
    </citation>
    <scope>NUCLEOTIDE SEQUENCE</scope>
    <source>
        <strain evidence="2">WSP0</strain>
        <tissue evidence="2">Leaf</tissue>
    </source>
</reference>
<evidence type="ECO:0000313" key="2">
    <source>
        <dbReference type="EMBL" id="KAG5564507.1"/>
    </source>
</evidence>
<accession>A0AAV6LKL4</accession>
<keyword evidence="3" id="KW-1185">Reference proteome</keyword>
<evidence type="ECO:0000313" key="3">
    <source>
        <dbReference type="Proteomes" id="UP000823749"/>
    </source>
</evidence>
<keyword evidence="1" id="KW-0472">Membrane</keyword>
<dbReference type="AlphaFoldDB" id="A0AAV6LKL4"/>
<feature type="transmembrane region" description="Helical" evidence="1">
    <location>
        <begin position="89"/>
        <end position="106"/>
    </location>
</feature>
<keyword evidence="1" id="KW-1133">Transmembrane helix</keyword>
<dbReference type="EMBL" id="JACTNZ010000001">
    <property type="protein sequence ID" value="KAG5564507.1"/>
    <property type="molecule type" value="Genomic_DNA"/>
</dbReference>
<dbReference type="Proteomes" id="UP000823749">
    <property type="component" value="Chromosome 1"/>
</dbReference>
<name>A0AAV6LKL4_9ERIC</name>
<gene>
    <name evidence="2" type="ORF">RHGRI_000627</name>
</gene>
<evidence type="ECO:0000256" key="1">
    <source>
        <dbReference type="SAM" id="Phobius"/>
    </source>
</evidence>
<sequence>MERERGDLIDAACVLELARVEAGTAAEEVVNLEGIDVVREAGDEEANAVCGGIDVVREAGDEEANAVCGGERWRSAVGKKPMTKRPKRFWWGTATARTVVISFGLWDFTLLY</sequence>
<organism evidence="2 3">
    <name type="scientific">Rhododendron griersonianum</name>
    <dbReference type="NCBI Taxonomy" id="479676"/>
    <lineage>
        <taxon>Eukaryota</taxon>
        <taxon>Viridiplantae</taxon>
        <taxon>Streptophyta</taxon>
        <taxon>Embryophyta</taxon>
        <taxon>Tracheophyta</taxon>
        <taxon>Spermatophyta</taxon>
        <taxon>Magnoliopsida</taxon>
        <taxon>eudicotyledons</taxon>
        <taxon>Gunneridae</taxon>
        <taxon>Pentapetalae</taxon>
        <taxon>asterids</taxon>
        <taxon>Ericales</taxon>
        <taxon>Ericaceae</taxon>
        <taxon>Ericoideae</taxon>
        <taxon>Rhodoreae</taxon>
        <taxon>Rhododendron</taxon>
    </lineage>
</organism>
<keyword evidence="1" id="KW-0812">Transmembrane</keyword>